<accession>A0AC34RH43</accession>
<reference evidence="2" key="1">
    <citation type="submission" date="2022-11" db="UniProtKB">
        <authorList>
            <consortium name="WormBaseParasite"/>
        </authorList>
    </citation>
    <scope>IDENTIFICATION</scope>
</reference>
<dbReference type="Proteomes" id="UP000887576">
    <property type="component" value="Unplaced"/>
</dbReference>
<name>A0AC34RH43_9BILA</name>
<evidence type="ECO:0000313" key="1">
    <source>
        <dbReference type="Proteomes" id="UP000887576"/>
    </source>
</evidence>
<sequence>MVSEGAFYLTYDCECKLGWNRKKEYYPNLTDGCSIMFSQFARDVFKFKIENISECIKKIFVSTKDFVQLFMDRRQFVFDFMDFLIKNHGTNNMILVVNAGATANNTENEEIEENYCSKMIAAFEEKYADLFKPEDLKYPSSIINFEDDQSQVPCSMIFFSNSGKIEIKNILMKEIKWYFTAETSYDKCFRSVDVTDTTDDPAEETEDDRFDILAEQIFQLYWLKKLVKNEINYLNFKNSKFSIMSSENIQKRSKKLKVYNHDIKKLWDQTISRCSELLEGSTKTESDLFAELSPHYLLALRNEFVSGSAFQAGDLSINEQISKLKLLPDESDFDSDSQNESSDGKINCRCQ</sequence>
<proteinExistence type="predicted"/>
<organism evidence="1 2">
    <name type="scientific">Panagrolaimus sp. JU765</name>
    <dbReference type="NCBI Taxonomy" id="591449"/>
    <lineage>
        <taxon>Eukaryota</taxon>
        <taxon>Metazoa</taxon>
        <taxon>Ecdysozoa</taxon>
        <taxon>Nematoda</taxon>
        <taxon>Chromadorea</taxon>
        <taxon>Rhabditida</taxon>
        <taxon>Tylenchina</taxon>
        <taxon>Panagrolaimomorpha</taxon>
        <taxon>Panagrolaimoidea</taxon>
        <taxon>Panagrolaimidae</taxon>
        <taxon>Panagrolaimus</taxon>
    </lineage>
</organism>
<protein>
    <submittedName>
        <fullName evidence="2">Uncharacterized protein</fullName>
    </submittedName>
</protein>
<dbReference type="WBParaSite" id="JU765_v2.g6881.t1">
    <property type="protein sequence ID" value="JU765_v2.g6881.t1"/>
    <property type="gene ID" value="JU765_v2.g6881"/>
</dbReference>
<evidence type="ECO:0000313" key="2">
    <source>
        <dbReference type="WBParaSite" id="JU765_v2.g6881.t1"/>
    </source>
</evidence>